<evidence type="ECO:0000256" key="2">
    <source>
        <dbReference type="SAM" id="Phobius"/>
    </source>
</evidence>
<dbReference type="AlphaFoldDB" id="X6M744"/>
<proteinExistence type="predicted"/>
<name>X6M744_RETFI</name>
<keyword evidence="4" id="KW-1185">Reference proteome</keyword>
<reference evidence="3 4" key="1">
    <citation type="journal article" date="2013" name="Curr. Biol.">
        <title>The Genome of the Foraminiferan Reticulomyxa filosa.</title>
        <authorList>
            <person name="Glockner G."/>
            <person name="Hulsmann N."/>
            <person name="Schleicher M."/>
            <person name="Noegel A.A."/>
            <person name="Eichinger L."/>
            <person name="Gallinger C."/>
            <person name="Pawlowski J."/>
            <person name="Sierra R."/>
            <person name="Euteneuer U."/>
            <person name="Pillet L."/>
            <person name="Moustafa A."/>
            <person name="Platzer M."/>
            <person name="Groth M."/>
            <person name="Szafranski K."/>
            <person name="Schliwa M."/>
        </authorList>
    </citation>
    <scope>NUCLEOTIDE SEQUENCE [LARGE SCALE GENOMIC DNA]</scope>
</reference>
<keyword evidence="2" id="KW-0812">Transmembrane</keyword>
<feature type="region of interest" description="Disordered" evidence="1">
    <location>
        <begin position="117"/>
        <end position="143"/>
    </location>
</feature>
<gene>
    <name evidence="3" type="ORF">RFI_27942</name>
</gene>
<feature type="non-terminal residue" evidence="3">
    <location>
        <position position="1"/>
    </location>
</feature>
<dbReference type="Proteomes" id="UP000023152">
    <property type="component" value="Unassembled WGS sequence"/>
</dbReference>
<feature type="transmembrane region" description="Helical" evidence="2">
    <location>
        <begin position="198"/>
        <end position="217"/>
    </location>
</feature>
<keyword evidence="2" id="KW-0472">Membrane</keyword>
<evidence type="ECO:0000313" key="3">
    <source>
        <dbReference type="EMBL" id="ETO09436.1"/>
    </source>
</evidence>
<organism evidence="3 4">
    <name type="scientific">Reticulomyxa filosa</name>
    <dbReference type="NCBI Taxonomy" id="46433"/>
    <lineage>
        <taxon>Eukaryota</taxon>
        <taxon>Sar</taxon>
        <taxon>Rhizaria</taxon>
        <taxon>Retaria</taxon>
        <taxon>Foraminifera</taxon>
        <taxon>Monothalamids</taxon>
        <taxon>Reticulomyxidae</taxon>
        <taxon>Reticulomyxa</taxon>
    </lineage>
</organism>
<accession>X6M744</accession>
<protein>
    <submittedName>
        <fullName evidence="3">Uncharacterized protein</fullName>
    </submittedName>
</protein>
<dbReference type="EMBL" id="ASPP01024071">
    <property type="protein sequence ID" value="ETO09436.1"/>
    <property type="molecule type" value="Genomic_DNA"/>
</dbReference>
<evidence type="ECO:0000313" key="4">
    <source>
        <dbReference type="Proteomes" id="UP000023152"/>
    </source>
</evidence>
<keyword evidence="2" id="KW-1133">Transmembrane helix</keyword>
<evidence type="ECO:0000256" key="1">
    <source>
        <dbReference type="SAM" id="MobiDB-lite"/>
    </source>
</evidence>
<sequence length="284" mass="32516">QWLCIGADLSANYQLKSTVKKHGGLRIPGIGVMEEGMDCEEDIQAIANVAHECVPNNVIRVNVNANANANANANMIAAIYPHEDFGRLSSAAVEVAPFPRPRKEEIRGKVQRLYASDNDMDELNDKEEEEEEENKEEEGYCDQKDVDRHSKLASAKEKEQQVGELRPRLRVCLLLYNSEDFKCEEIDDKVRLWNHKCFVYKLIILYIYICSFACYYFDHLSDHMCNTLDHLRSMFAIEMRHTRNQQPVDAVPESFLACFFYDNSGIIFGQDTIFDAIGEAIFSP</sequence>
<comment type="caution">
    <text evidence="3">The sequence shown here is derived from an EMBL/GenBank/DDBJ whole genome shotgun (WGS) entry which is preliminary data.</text>
</comment>
<feature type="compositionally biased region" description="Acidic residues" evidence="1">
    <location>
        <begin position="118"/>
        <end position="136"/>
    </location>
</feature>